<dbReference type="PANTHER" id="PTHR37953">
    <property type="entry name" value="UPF0127 PROTEIN MJ1496"/>
    <property type="match status" value="1"/>
</dbReference>
<dbReference type="InterPro" id="IPR038695">
    <property type="entry name" value="Saro_0823-like_sf"/>
</dbReference>
<dbReference type="AlphaFoldDB" id="A0A916RQL8"/>
<evidence type="ECO:0000313" key="1">
    <source>
        <dbReference type="EMBL" id="GGA62593.1"/>
    </source>
</evidence>
<reference evidence="1" key="2">
    <citation type="submission" date="2020-09" db="EMBL/GenBank/DDBJ databases">
        <authorList>
            <person name="Sun Q."/>
            <person name="Zhou Y."/>
        </authorList>
    </citation>
    <scope>NUCLEOTIDE SEQUENCE</scope>
    <source>
        <strain evidence="1">CGMCC 1.15447</strain>
    </source>
</reference>
<organism evidence="1 2">
    <name type="scientific">Edaphobacter acidisoli</name>
    <dbReference type="NCBI Taxonomy" id="2040573"/>
    <lineage>
        <taxon>Bacteria</taxon>
        <taxon>Pseudomonadati</taxon>
        <taxon>Acidobacteriota</taxon>
        <taxon>Terriglobia</taxon>
        <taxon>Terriglobales</taxon>
        <taxon>Acidobacteriaceae</taxon>
        <taxon>Edaphobacter</taxon>
    </lineage>
</organism>
<keyword evidence="2" id="KW-1185">Reference proteome</keyword>
<protein>
    <recommendedName>
        <fullName evidence="3">DUF192 domain-containing protein</fullName>
    </recommendedName>
</protein>
<evidence type="ECO:0008006" key="3">
    <source>
        <dbReference type="Google" id="ProtNLM"/>
    </source>
</evidence>
<dbReference type="Pfam" id="PF02643">
    <property type="entry name" value="DUF192"/>
    <property type="match status" value="1"/>
</dbReference>
<dbReference type="PANTHER" id="PTHR37953:SF1">
    <property type="entry name" value="UPF0127 PROTEIN MJ1496"/>
    <property type="match status" value="1"/>
</dbReference>
<accession>A0A916RQL8</accession>
<dbReference type="InterPro" id="IPR003795">
    <property type="entry name" value="DUF192"/>
</dbReference>
<dbReference type="Proteomes" id="UP000648801">
    <property type="component" value="Unassembled WGS sequence"/>
</dbReference>
<name>A0A916RQL8_9BACT</name>
<dbReference type="RefSeq" id="WP_188758404.1">
    <property type="nucleotide sequence ID" value="NZ_BMJB01000001.1"/>
</dbReference>
<reference evidence="1" key="1">
    <citation type="journal article" date="2014" name="Int. J. Syst. Evol. Microbiol.">
        <title>Complete genome sequence of Corynebacterium casei LMG S-19264T (=DSM 44701T), isolated from a smear-ripened cheese.</title>
        <authorList>
            <consortium name="US DOE Joint Genome Institute (JGI-PGF)"/>
            <person name="Walter F."/>
            <person name="Albersmeier A."/>
            <person name="Kalinowski J."/>
            <person name="Ruckert C."/>
        </authorList>
    </citation>
    <scope>NUCLEOTIDE SEQUENCE</scope>
    <source>
        <strain evidence="1">CGMCC 1.15447</strain>
    </source>
</reference>
<gene>
    <name evidence="1" type="ORF">GCM10011507_12680</name>
</gene>
<comment type="caution">
    <text evidence="1">The sequence shown here is derived from an EMBL/GenBank/DDBJ whole genome shotgun (WGS) entry which is preliminary data.</text>
</comment>
<evidence type="ECO:0000313" key="2">
    <source>
        <dbReference type="Proteomes" id="UP000648801"/>
    </source>
</evidence>
<sequence>MGFLRYLGGHHAQPQAKLRVRIANVTRQSVLADNVEVADHGAARSKGLLGRDGLDQGEGLWIVPCEAVHTIGMRFPIDLVYIDRNKVVKKVRSSVRPWRLSGCLTAHSVIELASGAVLAAKTHRGDALEFSPVDGV</sequence>
<dbReference type="Gene3D" id="2.60.120.1140">
    <property type="entry name" value="Protein of unknown function DUF192"/>
    <property type="match status" value="1"/>
</dbReference>
<dbReference type="EMBL" id="BMJB01000001">
    <property type="protein sequence ID" value="GGA62593.1"/>
    <property type="molecule type" value="Genomic_DNA"/>
</dbReference>
<proteinExistence type="predicted"/>